<dbReference type="RefSeq" id="XP_022250924.1">
    <property type="nucleotide sequence ID" value="XM_022395216.1"/>
</dbReference>
<organism evidence="6 7">
    <name type="scientific">Limulus polyphemus</name>
    <name type="common">Atlantic horseshoe crab</name>
    <dbReference type="NCBI Taxonomy" id="6850"/>
    <lineage>
        <taxon>Eukaryota</taxon>
        <taxon>Metazoa</taxon>
        <taxon>Ecdysozoa</taxon>
        <taxon>Arthropoda</taxon>
        <taxon>Chelicerata</taxon>
        <taxon>Merostomata</taxon>
        <taxon>Xiphosura</taxon>
        <taxon>Limulidae</taxon>
        <taxon>Limulus</taxon>
    </lineage>
</organism>
<proteinExistence type="predicted"/>
<gene>
    <name evidence="7" type="primary">LOC106467095</name>
</gene>
<keyword evidence="4" id="KW-0393">Immunoglobulin domain</keyword>
<evidence type="ECO:0000256" key="3">
    <source>
        <dbReference type="ARBA" id="ARBA00023157"/>
    </source>
</evidence>
<dbReference type="SMART" id="SM00408">
    <property type="entry name" value="IGc2"/>
    <property type="match status" value="3"/>
</dbReference>
<dbReference type="Pfam" id="PF13927">
    <property type="entry name" value="Ig_3"/>
    <property type="match status" value="2"/>
</dbReference>
<keyword evidence="6" id="KW-1185">Reference proteome</keyword>
<dbReference type="SMART" id="SM00409">
    <property type="entry name" value="IG"/>
    <property type="match status" value="3"/>
</dbReference>
<dbReference type="PANTHER" id="PTHR12231">
    <property type="entry name" value="CTX-RELATED TYPE I TRANSMEMBRANE PROTEIN"/>
    <property type="match status" value="1"/>
</dbReference>
<dbReference type="InterPro" id="IPR051170">
    <property type="entry name" value="Neural/epithelial_adhesion"/>
</dbReference>
<evidence type="ECO:0000313" key="6">
    <source>
        <dbReference type="Proteomes" id="UP000694941"/>
    </source>
</evidence>
<keyword evidence="3" id="KW-1015">Disulfide bond</keyword>
<dbReference type="Gene3D" id="2.60.40.10">
    <property type="entry name" value="Immunoglobulins"/>
    <property type="match status" value="3"/>
</dbReference>
<dbReference type="Proteomes" id="UP000694941">
    <property type="component" value="Unplaced"/>
</dbReference>
<dbReference type="SUPFAM" id="SSF48726">
    <property type="entry name" value="Immunoglobulin"/>
    <property type="match status" value="3"/>
</dbReference>
<name>A0ABM1T4W8_LIMPO</name>
<dbReference type="InterPro" id="IPR007110">
    <property type="entry name" value="Ig-like_dom"/>
</dbReference>
<reference evidence="7" key="1">
    <citation type="submission" date="2025-08" db="UniProtKB">
        <authorList>
            <consortium name="RefSeq"/>
        </authorList>
    </citation>
    <scope>IDENTIFICATION</scope>
    <source>
        <tissue evidence="7">Muscle</tissue>
    </source>
</reference>
<evidence type="ECO:0000256" key="4">
    <source>
        <dbReference type="ARBA" id="ARBA00023319"/>
    </source>
</evidence>
<feature type="domain" description="Ig-like" evidence="5">
    <location>
        <begin position="209"/>
        <end position="298"/>
    </location>
</feature>
<dbReference type="InterPro" id="IPR013106">
    <property type="entry name" value="Ig_V-set"/>
</dbReference>
<dbReference type="Pfam" id="PF07686">
    <property type="entry name" value="V-set"/>
    <property type="match status" value="1"/>
</dbReference>
<accession>A0ABM1T4W8</accession>
<evidence type="ECO:0000256" key="1">
    <source>
        <dbReference type="ARBA" id="ARBA00022729"/>
    </source>
</evidence>
<feature type="non-terminal residue" evidence="7">
    <location>
        <position position="1"/>
    </location>
</feature>
<dbReference type="PROSITE" id="PS50835">
    <property type="entry name" value="IG_LIKE"/>
    <property type="match status" value="3"/>
</dbReference>
<feature type="domain" description="Ig-like" evidence="5">
    <location>
        <begin position="7"/>
        <end position="92"/>
    </location>
</feature>
<evidence type="ECO:0000313" key="7">
    <source>
        <dbReference type="RefSeq" id="XP_022250924.1"/>
    </source>
</evidence>
<dbReference type="InterPro" id="IPR003599">
    <property type="entry name" value="Ig_sub"/>
</dbReference>
<dbReference type="InterPro" id="IPR013783">
    <property type="entry name" value="Ig-like_fold"/>
</dbReference>
<keyword evidence="2" id="KW-0677">Repeat</keyword>
<dbReference type="InterPro" id="IPR003598">
    <property type="entry name" value="Ig_sub2"/>
</dbReference>
<feature type="domain" description="Ig-like" evidence="5">
    <location>
        <begin position="109"/>
        <end position="198"/>
    </location>
</feature>
<keyword evidence="1" id="KW-0732">Signal</keyword>
<dbReference type="InterPro" id="IPR036179">
    <property type="entry name" value="Ig-like_dom_sf"/>
</dbReference>
<evidence type="ECO:0000256" key="2">
    <source>
        <dbReference type="ARBA" id="ARBA00022737"/>
    </source>
</evidence>
<protein>
    <submittedName>
        <fullName evidence="7">Lachesin-like</fullName>
    </submittedName>
</protein>
<dbReference type="PANTHER" id="PTHR12231:SF253">
    <property type="entry name" value="DPR-INTERACTING PROTEIN ETA, ISOFORM B-RELATED"/>
    <property type="match status" value="1"/>
</dbReference>
<evidence type="ECO:0000259" key="5">
    <source>
        <dbReference type="PROSITE" id="PS50835"/>
    </source>
</evidence>
<dbReference type="GeneID" id="106467095"/>
<sequence length="408" mass="45671">HCNDVRPTFSEPIPNITVPAGRDIEFPCIVENLGNYRAAWLKVESKAILSIHQNLITRNYRISLSHSDNKNFVLQVKDVQKSDVGSYMCQLNTVPMMSQVGHLDVLFPPEIDLRSSSADELVKEGTNVTLSCLAKGYPTPKVTWRREDNRHILIKNVEGDTQYVNSYEGEHLVLVNITREHSGAYLCIAVNGVPPSVSKRLMLYVKYSPVIIVPNGFLEVELQTTAILTCVVDSFPSSRIYWVKDGGTSFTLGKKYDINERPARENQIESIFKIHNLQDVDLGIYKCLAKNPVGIQVAEIYVYELKPVTTSKPRTTDSADFMIVSPKGGPKNISKVNWSSTTTSTIASMEYSSIGEYYPVYEDTSSILQEANKRIKSHGQSSASNERRGSRGGVSMYFFVLCFVFITS</sequence>